<dbReference type="InterPro" id="IPR001128">
    <property type="entry name" value="Cyt_P450"/>
</dbReference>
<feature type="binding site" description="axial binding residue" evidence="11">
    <location>
        <position position="471"/>
    </location>
    <ligand>
        <name>heme</name>
        <dbReference type="ChEBI" id="CHEBI:30413"/>
    </ligand>
    <ligandPart>
        <name>Fe</name>
        <dbReference type="ChEBI" id="CHEBI:18248"/>
    </ligandPart>
</feature>
<comment type="similarity">
    <text evidence="2 12">Belongs to the cytochrome P450 family.</text>
</comment>
<dbReference type="GO" id="GO:0016705">
    <property type="term" value="F:oxidoreductase activity, acting on paired donors, with incorporation or reduction of molecular oxygen"/>
    <property type="evidence" value="ECO:0007669"/>
    <property type="project" value="InterPro"/>
</dbReference>
<keyword evidence="7 12" id="KW-0560">Oxidoreductase</keyword>
<keyword evidence="9 12" id="KW-0503">Monooxygenase</keyword>
<dbReference type="PANTHER" id="PTHR24282">
    <property type="entry name" value="CYTOCHROME P450 FAMILY MEMBER"/>
    <property type="match status" value="1"/>
</dbReference>
<dbReference type="InterPro" id="IPR002401">
    <property type="entry name" value="Cyt_P450_E_grp-I"/>
</dbReference>
<comment type="subcellular location">
    <subcellularLocation>
        <location evidence="1">Membrane</location>
    </subcellularLocation>
</comment>
<organism evidence="14 15">
    <name type="scientific">Aristolochia fimbriata</name>
    <name type="common">White veined hardy Dutchman's pipe vine</name>
    <dbReference type="NCBI Taxonomy" id="158543"/>
    <lineage>
        <taxon>Eukaryota</taxon>
        <taxon>Viridiplantae</taxon>
        <taxon>Streptophyta</taxon>
        <taxon>Embryophyta</taxon>
        <taxon>Tracheophyta</taxon>
        <taxon>Spermatophyta</taxon>
        <taxon>Magnoliopsida</taxon>
        <taxon>Magnoliidae</taxon>
        <taxon>Piperales</taxon>
        <taxon>Aristolochiaceae</taxon>
        <taxon>Aristolochia</taxon>
    </lineage>
</organism>
<dbReference type="Pfam" id="PF00067">
    <property type="entry name" value="p450"/>
    <property type="match status" value="1"/>
</dbReference>
<evidence type="ECO:0000256" key="8">
    <source>
        <dbReference type="ARBA" id="ARBA00023004"/>
    </source>
</evidence>
<dbReference type="InterPro" id="IPR036396">
    <property type="entry name" value="Cyt_P450_sf"/>
</dbReference>
<gene>
    <name evidence="14" type="ORF">H6P81_008161</name>
</gene>
<evidence type="ECO:0000256" key="1">
    <source>
        <dbReference type="ARBA" id="ARBA00004370"/>
    </source>
</evidence>
<evidence type="ECO:0000256" key="3">
    <source>
        <dbReference type="ARBA" id="ARBA00022617"/>
    </source>
</evidence>
<sequence length="523" mass="59452">MAFSLANITSSATIFLLLPLLLWVFFRVLYSVWWKPKRLENFLKDQGIVGPPYKLFYGNLKENAALNKEAQSKPMGFSHNIIPRVSPLLHRIVGKYGKMSLVWIGTQPRVMILDPEMIKDVLSNKFGHFEKPRLNPLTKLLAPGLVDYEGEKWAKHRRILNPAFHLEKIKGMVPAFYTSCMELISRWNDMVDAQGGSCEVDVLPEFQNLTGDVISRTAFGSNYHEGRPIFKLQSEQAELVLKALYSPYFPGLQYLPTKDNRRRREIHKSVTALLKGIIEKKEKAMKLDPESSQNDLLGLLLESNLKESQESGGSKVMTPEEVIDECKLFYFAGQETTNNLLTWTMIVLSMHPEWQNRAREEVLELFGKNKPDSDGLTHLKIVTMILYEVLRLYPPLAVMLRATYKEMKVGGITFPPGVHLAMTTLFLHHDKELWGEDAEQFNPERFGGGVSKAAKHDQTAFFPFGWGPRICIGQNFALTEAKVALSMILQQFSFQLSPSYAHAPISLITLRPQHGAQIVLHKL</sequence>
<dbReference type="GO" id="GO:0005506">
    <property type="term" value="F:iron ion binding"/>
    <property type="evidence" value="ECO:0007669"/>
    <property type="project" value="InterPro"/>
</dbReference>
<evidence type="ECO:0000256" key="10">
    <source>
        <dbReference type="ARBA" id="ARBA00023136"/>
    </source>
</evidence>
<evidence type="ECO:0000256" key="7">
    <source>
        <dbReference type="ARBA" id="ARBA00023002"/>
    </source>
</evidence>
<dbReference type="GO" id="GO:0004497">
    <property type="term" value="F:monooxygenase activity"/>
    <property type="evidence" value="ECO:0007669"/>
    <property type="project" value="UniProtKB-KW"/>
</dbReference>
<comment type="cofactor">
    <cofactor evidence="11">
        <name>heme</name>
        <dbReference type="ChEBI" id="CHEBI:30413"/>
    </cofactor>
</comment>
<evidence type="ECO:0000256" key="2">
    <source>
        <dbReference type="ARBA" id="ARBA00010617"/>
    </source>
</evidence>
<keyword evidence="15" id="KW-1185">Reference proteome</keyword>
<keyword evidence="10 13" id="KW-0472">Membrane</keyword>
<evidence type="ECO:0000256" key="12">
    <source>
        <dbReference type="RuleBase" id="RU000461"/>
    </source>
</evidence>
<evidence type="ECO:0000313" key="14">
    <source>
        <dbReference type="EMBL" id="KAG9455257.1"/>
    </source>
</evidence>
<keyword evidence="5 11" id="KW-0479">Metal-binding</keyword>
<evidence type="ECO:0008006" key="16">
    <source>
        <dbReference type="Google" id="ProtNLM"/>
    </source>
</evidence>
<dbReference type="Proteomes" id="UP000825729">
    <property type="component" value="Unassembled WGS sequence"/>
</dbReference>
<evidence type="ECO:0000313" key="15">
    <source>
        <dbReference type="Proteomes" id="UP000825729"/>
    </source>
</evidence>
<evidence type="ECO:0000256" key="4">
    <source>
        <dbReference type="ARBA" id="ARBA00022692"/>
    </source>
</evidence>
<dbReference type="PANTHER" id="PTHR24282:SF255">
    <property type="entry name" value="CYTOCHROME P450 72A11-RELATED"/>
    <property type="match status" value="1"/>
</dbReference>
<feature type="transmembrane region" description="Helical" evidence="13">
    <location>
        <begin position="12"/>
        <end position="34"/>
    </location>
</feature>
<reference evidence="14 15" key="1">
    <citation type="submission" date="2021-07" db="EMBL/GenBank/DDBJ databases">
        <title>The Aristolochia fimbriata genome: insights into angiosperm evolution, floral development and chemical biosynthesis.</title>
        <authorList>
            <person name="Jiao Y."/>
        </authorList>
    </citation>
    <scope>NUCLEOTIDE SEQUENCE [LARGE SCALE GENOMIC DNA]</scope>
    <source>
        <strain evidence="14">IBCAS-2021</strain>
        <tissue evidence="14">Leaf</tissue>
    </source>
</reference>
<keyword evidence="6 13" id="KW-1133">Transmembrane helix</keyword>
<dbReference type="PRINTS" id="PR00463">
    <property type="entry name" value="EP450I"/>
</dbReference>
<evidence type="ECO:0000256" key="6">
    <source>
        <dbReference type="ARBA" id="ARBA00022989"/>
    </source>
</evidence>
<dbReference type="EMBL" id="JAINDJ010000003">
    <property type="protein sequence ID" value="KAG9455257.1"/>
    <property type="molecule type" value="Genomic_DNA"/>
</dbReference>
<dbReference type="PROSITE" id="PS00086">
    <property type="entry name" value="CYTOCHROME_P450"/>
    <property type="match status" value="1"/>
</dbReference>
<dbReference type="SUPFAM" id="SSF48264">
    <property type="entry name" value="Cytochrome P450"/>
    <property type="match status" value="1"/>
</dbReference>
<evidence type="ECO:0000256" key="11">
    <source>
        <dbReference type="PIRSR" id="PIRSR602401-1"/>
    </source>
</evidence>
<dbReference type="FunFam" id="1.10.630.10:FF:000029">
    <property type="entry name" value="Cytochrome P450 734A1"/>
    <property type="match status" value="1"/>
</dbReference>
<keyword evidence="4 13" id="KW-0812">Transmembrane</keyword>
<dbReference type="InterPro" id="IPR017972">
    <property type="entry name" value="Cyt_P450_CS"/>
</dbReference>
<evidence type="ECO:0000256" key="9">
    <source>
        <dbReference type="ARBA" id="ARBA00023033"/>
    </source>
</evidence>
<proteinExistence type="inferred from homology"/>
<keyword evidence="8 11" id="KW-0408">Iron</keyword>
<comment type="caution">
    <text evidence="14">The sequence shown here is derived from an EMBL/GenBank/DDBJ whole genome shotgun (WGS) entry which is preliminary data.</text>
</comment>
<evidence type="ECO:0000256" key="5">
    <source>
        <dbReference type="ARBA" id="ARBA00022723"/>
    </source>
</evidence>
<dbReference type="Gene3D" id="1.10.630.10">
    <property type="entry name" value="Cytochrome P450"/>
    <property type="match status" value="1"/>
</dbReference>
<protein>
    <recommendedName>
        <fullName evidence="16">Cytochrome P450</fullName>
    </recommendedName>
</protein>
<accession>A0AAV7F2E5</accession>
<dbReference type="GO" id="GO:0016020">
    <property type="term" value="C:membrane"/>
    <property type="evidence" value="ECO:0007669"/>
    <property type="project" value="UniProtKB-SubCell"/>
</dbReference>
<dbReference type="AlphaFoldDB" id="A0AAV7F2E5"/>
<dbReference type="PRINTS" id="PR00385">
    <property type="entry name" value="P450"/>
</dbReference>
<dbReference type="InterPro" id="IPR050665">
    <property type="entry name" value="Cytochrome_P450_Monooxygen"/>
</dbReference>
<evidence type="ECO:0000256" key="13">
    <source>
        <dbReference type="SAM" id="Phobius"/>
    </source>
</evidence>
<keyword evidence="3 11" id="KW-0349">Heme</keyword>
<dbReference type="GO" id="GO:0020037">
    <property type="term" value="F:heme binding"/>
    <property type="evidence" value="ECO:0007669"/>
    <property type="project" value="InterPro"/>
</dbReference>
<name>A0AAV7F2E5_ARIFI</name>